<accession>A0ABQ7R7N7</accession>
<sequence length="74" mass="8204">MLVEAYERDRGCGVWGLSEGGRRTEGSTLLLRRPAGRCRRGRGGRGARSHLQTTNIRVRHSPSKVDESEGTKLI</sequence>
<proteinExistence type="predicted"/>
<evidence type="ECO:0000256" key="1">
    <source>
        <dbReference type="SAM" id="MobiDB-lite"/>
    </source>
</evidence>
<feature type="region of interest" description="Disordered" evidence="1">
    <location>
        <begin position="36"/>
        <end position="74"/>
    </location>
</feature>
<dbReference type="Proteomes" id="UP000823941">
    <property type="component" value="Chromosome 1"/>
</dbReference>
<comment type="caution">
    <text evidence="2">The sequence shown here is derived from an EMBL/GenBank/DDBJ whole genome shotgun (WGS) entry which is preliminary data.</text>
</comment>
<evidence type="ECO:0000313" key="2">
    <source>
        <dbReference type="EMBL" id="KAG7313316.1"/>
    </source>
</evidence>
<feature type="compositionally biased region" description="Basic and acidic residues" evidence="1">
    <location>
        <begin position="63"/>
        <end position="74"/>
    </location>
</feature>
<name>A0ABQ7R7N7_PLUXY</name>
<keyword evidence="3" id="KW-1185">Reference proteome</keyword>
<protein>
    <submittedName>
        <fullName evidence="2">Uncharacterized protein</fullName>
    </submittedName>
</protein>
<evidence type="ECO:0000313" key="3">
    <source>
        <dbReference type="Proteomes" id="UP000823941"/>
    </source>
</evidence>
<reference evidence="2 3" key="1">
    <citation type="submission" date="2021-06" db="EMBL/GenBank/DDBJ databases">
        <title>A haploid diamondback moth (Plutella xylostella L.) genome assembly resolves 31 chromosomes and identifies a diamide resistance mutation.</title>
        <authorList>
            <person name="Ward C.M."/>
            <person name="Perry K.D."/>
            <person name="Baker G."/>
            <person name="Powis K."/>
            <person name="Heckel D.G."/>
            <person name="Baxter S.W."/>
        </authorList>
    </citation>
    <scope>NUCLEOTIDE SEQUENCE [LARGE SCALE GENOMIC DNA]</scope>
    <source>
        <strain evidence="2 3">LV</strain>
        <tissue evidence="2">Single pupa</tissue>
    </source>
</reference>
<feature type="compositionally biased region" description="Basic residues" evidence="1">
    <location>
        <begin position="36"/>
        <end position="48"/>
    </location>
</feature>
<gene>
    <name evidence="2" type="ORF">JYU34_000427</name>
</gene>
<organism evidence="2 3">
    <name type="scientific">Plutella xylostella</name>
    <name type="common">Diamondback moth</name>
    <name type="synonym">Plutella maculipennis</name>
    <dbReference type="NCBI Taxonomy" id="51655"/>
    <lineage>
        <taxon>Eukaryota</taxon>
        <taxon>Metazoa</taxon>
        <taxon>Ecdysozoa</taxon>
        <taxon>Arthropoda</taxon>
        <taxon>Hexapoda</taxon>
        <taxon>Insecta</taxon>
        <taxon>Pterygota</taxon>
        <taxon>Neoptera</taxon>
        <taxon>Endopterygota</taxon>
        <taxon>Lepidoptera</taxon>
        <taxon>Glossata</taxon>
        <taxon>Ditrysia</taxon>
        <taxon>Yponomeutoidea</taxon>
        <taxon>Plutellidae</taxon>
        <taxon>Plutella</taxon>
    </lineage>
</organism>
<dbReference type="EMBL" id="JAHIBW010000001">
    <property type="protein sequence ID" value="KAG7313316.1"/>
    <property type="molecule type" value="Genomic_DNA"/>
</dbReference>